<evidence type="ECO:0000259" key="2">
    <source>
        <dbReference type="PROSITE" id="PS50106"/>
    </source>
</evidence>
<dbReference type="EMBL" id="LR902555">
    <property type="protein sequence ID" value="CAD7250727.1"/>
    <property type="molecule type" value="Genomic_DNA"/>
</dbReference>
<accession>A0A7R9AAY8</accession>
<dbReference type="OrthoDB" id="165498at2759"/>
<reference evidence="3" key="1">
    <citation type="submission" date="2020-11" db="EMBL/GenBank/DDBJ databases">
        <authorList>
            <person name="Tran Van P."/>
        </authorList>
    </citation>
    <scope>NUCLEOTIDE SEQUENCE</scope>
</reference>
<dbReference type="InterPro" id="IPR036034">
    <property type="entry name" value="PDZ_sf"/>
</dbReference>
<evidence type="ECO:0000256" key="1">
    <source>
        <dbReference type="SAM" id="MobiDB-lite"/>
    </source>
</evidence>
<evidence type="ECO:0000313" key="4">
    <source>
        <dbReference type="Proteomes" id="UP000677054"/>
    </source>
</evidence>
<feature type="region of interest" description="Disordered" evidence="1">
    <location>
        <begin position="102"/>
        <end position="136"/>
    </location>
</feature>
<evidence type="ECO:0000313" key="3">
    <source>
        <dbReference type="EMBL" id="CAD7250727.1"/>
    </source>
</evidence>
<dbReference type="InterPro" id="IPR001478">
    <property type="entry name" value="PDZ"/>
</dbReference>
<name>A0A7R9AAY8_9CRUS</name>
<dbReference type="EMBL" id="CAJPEV010003038">
    <property type="protein sequence ID" value="CAG0898737.1"/>
    <property type="molecule type" value="Genomic_DNA"/>
</dbReference>
<sequence length="294" mass="32298">MSFDTLDHLVPPESTFQVTLEKTAQGLGVSVTGGREARNHRLRGFFWIKKVFPITPAWEQGILTLGDIILKANGIPLIWLTRDRSLVTLSKSEAVSIGSPLTMWDASTDSPTPEMFGSPPRPTSLDLASPSSRSSSLRRQQFILPSPILGDSPDHSLASLPPEIEPSKKFQRNHEYMSANWNERSRGGKTSDGDMGLLKCRGTVFNEPDDHIDWPNDAEDVVEIGISPSGQWRGCIRAGDGSCDRSVAYAEGPHPHGARPTADRLHFVTFCTSAFHCVSSIMKIGIVFLLFSKI</sequence>
<protein>
    <recommendedName>
        <fullName evidence="2">PDZ domain-containing protein</fullName>
    </recommendedName>
</protein>
<dbReference type="PANTHER" id="PTHR46900:SF2">
    <property type="entry name" value="TYROSINE-PROTEIN PHOSPHATASE NON-RECEPTOR TYPE 13"/>
    <property type="match status" value="1"/>
</dbReference>
<dbReference type="Proteomes" id="UP000677054">
    <property type="component" value="Unassembled WGS sequence"/>
</dbReference>
<organism evidence="3">
    <name type="scientific">Darwinula stevensoni</name>
    <dbReference type="NCBI Taxonomy" id="69355"/>
    <lineage>
        <taxon>Eukaryota</taxon>
        <taxon>Metazoa</taxon>
        <taxon>Ecdysozoa</taxon>
        <taxon>Arthropoda</taxon>
        <taxon>Crustacea</taxon>
        <taxon>Oligostraca</taxon>
        <taxon>Ostracoda</taxon>
        <taxon>Podocopa</taxon>
        <taxon>Podocopida</taxon>
        <taxon>Darwinulocopina</taxon>
        <taxon>Darwinuloidea</taxon>
        <taxon>Darwinulidae</taxon>
        <taxon>Darwinula</taxon>
    </lineage>
</organism>
<dbReference type="SUPFAM" id="SSF50156">
    <property type="entry name" value="PDZ domain-like"/>
    <property type="match status" value="1"/>
</dbReference>
<proteinExistence type="predicted"/>
<gene>
    <name evidence="3" type="ORF">DSTB1V02_LOCUS10496</name>
</gene>
<dbReference type="AlphaFoldDB" id="A0A7R9AAY8"/>
<dbReference type="PANTHER" id="PTHR46900">
    <property type="entry name" value="TYROSINE-PROTEIN PHOSPHATASE NON-RECEPTOR TYPE 13"/>
    <property type="match status" value="1"/>
</dbReference>
<dbReference type="Pfam" id="PF00595">
    <property type="entry name" value="PDZ"/>
    <property type="match status" value="1"/>
</dbReference>
<dbReference type="PROSITE" id="PS50106">
    <property type="entry name" value="PDZ"/>
    <property type="match status" value="1"/>
</dbReference>
<feature type="domain" description="PDZ" evidence="2">
    <location>
        <begin position="17"/>
        <end position="97"/>
    </location>
</feature>
<feature type="compositionally biased region" description="Low complexity" evidence="1">
    <location>
        <begin position="124"/>
        <end position="136"/>
    </location>
</feature>
<keyword evidence="4" id="KW-1185">Reference proteome</keyword>
<dbReference type="Gene3D" id="2.30.42.10">
    <property type="match status" value="1"/>
</dbReference>
<dbReference type="InterPro" id="IPR052074">
    <property type="entry name" value="NonRcpt_TyrProt_Phosphatase"/>
</dbReference>